<evidence type="ECO:0000313" key="1">
    <source>
        <dbReference type="EMBL" id="CAG8835280.1"/>
    </source>
</evidence>
<sequence>MSTKILYGDICELFLERRYIILSRPGYIKKLCAPAQYYQRLPNSPGTVELGMLETDFSGWLHAFTNDVTSVLATGKRMYSIASYYNTLSINKAKLSHALVQDSITFQYSK</sequence>
<organism evidence="1 2">
    <name type="scientific">Racocetra persica</name>
    <dbReference type="NCBI Taxonomy" id="160502"/>
    <lineage>
        <taxon>Eukaryota</taxon>
        <taxon>Fungi</taxon>
        <taxon>Fungi incertae sedis</taxon>
        <taxon>Mucoromycota</taxon>
        <taxon>Glomeromycotina</taxon>
        <taxon>Glomeromycetes</taxon>
        <taxon>Diversisporales</taxon>
        <taxon>Gigasporaceae</taxon>
        <taxon>Racocetra</taxon>
    </lineage>
</organism>
<protein>
    <submittedName>
        <fullName evidence="1">13882_t:CDS:1</fullName>
    </submittedName>
</protein>
<name>A0ACA9SE08_9GLOM</name>
<feature type="non-terminal residue" evidence="1">
    <location>
        <position position="110"/>
    </location>
</feature>
<dbReference type="Proteomes" id="UP000789920">
    <property type="component" value="Unassembled WGS sequence"/>
</dbReference>
<keyword evidence="2" id="KW-1185">Reference proteome</keyword>
<reference evidence="1" key="1">
    <citation type="submission" date="2021-06" db="EMBL/GenBank/DDBJ databases">
        <authorList>
            <person name="Kallberg Y."/>
            <person name="Tangrot J."/>
            <person name="Rosling A."/>
        </authorList>
    </citation>
    <scope>NUCLEOTIDE SEQUENCE</scope>
    <source>
        <strain evidence="1">MA461A</strain>
    </source>
</reference>
<comment type="caution">
    <text evidence="1">The sequence shown here is derived from an EMBL/GenBank/DDBJ whole genome shotgun (WGS) entry which is preliminary data.</text>
</comment>
<gene>
    <name evidence="1" type="ORF">RPERSI_LOCUS29492</name>
</gene>
<proteinExistence type="predicted"/>
<dbReference type="EMBL" id="CAJVQC010111490">
    <property type="protein sequence ID" value="CAG8835280.1"/>
    <property type="molecule type" value="Genomic_DNA"/>
</dbReference>
<accession>A0ACA9SE08</accession>
<evidence type="ECO:0000313" key="2">
    <source>
        <dbReference type="Proteomes" id="UP000789920"/>
    </source>
</evidence>